<evidence type="ECO:0000259" key="7">
    <source>
        <dbReference type="Pfam" id="PF01435"/>
    </source>
</evidence>
<evidence type="ECO:0000256" key="4">
    <source>
        <dbReference type="ARBA" id="ARBA00022833"/>
    </source>
</evidence>
<comment type="caution">
    <text evidence="8">The sequence shown here is derived from an EMBL/GenBank/DDBJ whole genome shotgun (WGS) entry which is preliminary data.</text>
</comment>
<comment type="cofactor">
    <cofactor evidence="6">
        <name>Zn(2+)</name>
        <dbReference type="ChEBI" id="CHEBI:29105"/>
    </cofactor>
    <text evidence="6">Binds 1 zinc ion per subunit.</text>
</comment>
<evidence type="ECO:0000256" key="3">
    <source>
        <dbReference type="ARBA" id="ARBA00022801"/>
    </source>
</evidence>
<protein>
    <recommendedName>
        <fullName evidence="7">Peptidase M48 domain-containing protein</fullName>
    </recommendedName>
</protein>
<dbReference type="AlphaFoldDB" id="A0A1T2KXP6"/>
<keyword evidence="2" id="KW-0479">Metal-binding</keyword>
<dbReference type="GO" id="GO:0046872">
    <property type="term" value="F:metal ion binding"/>
    <property type="evidence" value="ECO:0007669"/>
    <property type="project" value="UniProtKB-KW"/>
</dbReference>
<sequence>MFGGRLGNQGEKGGNTQSIDLTSIIESAKSAKDAFGDVDPKEERAIGVESSSVLLGAAPLLQDAKVQYYVNRVGYWVAQQTERPDLEWRFAVLDVDDINSFAAPGGFVFVTKGLLLQLDNEAELAPVLAHECAHVVQRHYLAAVKKNARLDLSANLVSAAVKTDHKDTLNKVLAGSRELYARGLDKDDEYETDRMGAVLSARAGYEPFGLHHVMQRLATVNPDDGSLSFMFKTHPSPGQRLDELEVTVDPLADYAEGPFLRERYQAETSAIHRHWMDR</sequence>
<accession>A0A1T2KXP6</accession>
<dbReference type="InterPro" id="IPR001915">
    <property type="entry name" value="Peptidase_M48"/>
</dbReference>
<keyword evidence="1 6" id="KW-0645">Protease</keyword>
<dbReference type="Proteomes" id="UP000190896">
    <property type="component" value="Unassembled WGS sequence"/>
</dbReference>
<evidence type="ECO:0000313" key="8">
    <source>
        <dbReference type="EMBL" id="OOZ37629.1"/>
    </source>
</evidence>
<feature type="domain" description="Peptidase M48" evidence="7">
    <location>
        <begin position="67"/>
        <end position="245"/>
    </location>
</feature>
<dbReference type="GO" id="GO:0016020">
    <property type="term" value="C:membrane"/>
    <property type="evidence" value="ECO:0007669"/>
    <property type="project" value="TreeGrafter"/>
</dbReference>
<evidence type="ECO:0000256" key="1">
    <source>
        <dbReference type="ARBA" id="ARBA00022670"/>
    </source>
</evidence>
<evidence type="ECO:0000256" key="6">
    <source>
        <dbReference type="RuleBase" id="RU003983"/>
    </source>
</evidence>
<dbReference type="GO" id="GO:0051603">
    <property type="term" value="P:proteolysis involved in protein catabolic process"/>
    <property type="evidence" value="ECO:0007669"/>
    <property type="project" value="TreeGrafter"/>
</dbReference>
<keyword evidence="5 6" id="KW-0482">Metalloprotease</keyword>
<keyword evidence="4 6" id="KW-0862">Zinc</keyword>
<evidence type="ECO:0000256" key="2">
    <source>
        <dbReference type="ARBA" id="ARBA00022723"/>
    </source>
</evidence>
<dbReference type="InterPro" id="IPR051156">
    <property type="entry name" value="Mito/Outer_Membr_Metalloprot"/>
</dbReference>
<organism evidence="8 9">
    <name type="scientific">Solemya velesiana gill symbiont</name>
    <dbReference type="NCBI Taxonomy" id="1918948"/>
    <lineage>
        <taxon>Bacteria</taxon>
        <taxon>Pseudomonadati</taxon>
        <taxon>Pseudomonadota</taxon>
        <taxon>Gammaproteobacteria</taxon>
        <taxon>sulfur-oxidizing symbionts</taxon>
    </lineage>
</organism>
<dbReference type="GO" id="GO:0004222">
    <property type="term" value="F:metalloendopeptidase activity"/>
    <property type="evidence" value="ECO:0007669"/>
    <property type="project" value="InterPro"/>
</dbReference>
<evidence type="ECO:0000313" key="9">
    <source>
        <dbReference type="Proteomes" id="UP000190896"/>
    </source>
</evidence>
<proteinExistence type="inferred from homology"/>
<keyword evidence="3 6" id="KW-0378">Hydrolase</keyword>
<dbReference type="PANTHER" id="PTHR22726:SF1">
    <property type="entry name" value="METALLOENDOPEPTIDASE OMA1, MITOCHONDRIAL"/>
    <property type="match status" value="1"/>
</dbReference>
<name>A0A1T2KXP6_9GAMM</name>
<comment type="similarity">
    <text evidence="6">Belongs to the peptidase M48 family.</text>
</comment>
<evidence type="ECO:0000256" key="5">
    <source>
        <dbReference type="ARBA" id="ARBA00023049"/>
    </source>
</evidence>
<dbReference type="Gene3D" id="3.30.2010.10">
    <property type="entry name" value="Metalloproteases ('zincins'), catalytic domain"/>
    <property type="match status" value="1"/>
</dbReference>
<keyword evidence="9" id="KW-1185">Reference proteome</keyword>
<dbReference type="Pfam" id="PF01435">
    <property type="entry name" value="Peptidase_M48"/>
    <property type="match status" value="1"/>
</dbReference>
<dbReference type="PANTHER" id="PTHR22726">
    <property type="entry name" value="METALLOENDOPEPTIDASE OMA1"/>
    <property type="match status" value="1"/>
</dbReference>
<gene>
    <name evidence="8" type="ORF">BOW51_01600</name>
</gene>
<dbReference type="EMBL" id="MPRJ01000006">
    <property type="protein sequence ID" value="OOZ37629.1"/>
    <property type="molecule type" value="Genomic_DNA"/>
</dbReference>
<reference evidence="8 9" key="1">
    <citation type="submission" date="2016-11" db="EMBL/GenBank/DDBJ databases">
        <title>Mixed transmission modes and dynamic genome evolution in an obligate animal-bacterial symbiosis.</title>
        <authorList>
            <person name="Russell S.L."/>
            <person name="Corbett-Detig R.B."/>
            <person name="Cavanaugh C.M."/>
        </authorList>
    </citation>
    <scope>NUCLEOTIDE SEQUENCE [LARGE SCALE GENOMIC DNA]</scope>
    <source>
        <strain evidence="8">Se-Cadez</strain>
    </source>
</reference>